<dbReference type="KEGG" id="dhe:111603602"/>
<dbReference type="GeneID" id="111603602"/>
<gene>
    <name evidence="3" type="primary">LOC111603602</name>
    <name evidence="1" type="synonym">e(y)2</name>
</gene>
<sequence>MASSKDTGIGTDSKFAYKSFLNTDDTKELKDFLEKRLVDCGWRKDIEEMIRNKLKEDGTANVSRDELAKMIIPDARAMVPNEVREEMMLRVREVLEAPVATPGGK</sequence>
<keyword evidence="1" id="KW-0963">Cytoplasm</keyword>
<dbReference type="InterPro" id="IPR038212">
    <property type="entry name" value="TF_EnY2_sf"/>
</dbReference>
<keyword evidence="1" id="KW-0509">mRNA transport</keyword>
<dbReference type="InterPro" id="IPR018783">
    <property type="entry name" value="TF_ENY2"/>
</dbReference>
<dbReference type="RefSeq" id="XP_023177032.1">
    <property type="nucleotide sequence ID" value="XM_023321264.2"/>
</dbReference>
<keyword evidence="1" id="KW-0805">Transcription regulation</keyword>
<keyword evidence="1" id="KW-0813">Transport</keyword>
<dbReference type="GO" id="GO:0005737">
    <property type="term" value="C:cytoplasm"/>
    <property type="evidence" value="ECO:0007669"/>
    <property type="project" value="UniProtKB-SubCell"/>
</dbReference>
<keyword evidence="1" id="KW-0010">Activator</keyword>
<comment type="similarity">
    <text evidence="1">Belongs to the ENY2 family.</text>
</comment>
<evidence type="ECO:0000313" key="2">
    <source>
        <dbReference type="Proteomes" id="UP000504633"/>
    </source>
</evidence>
<keyword evidence="1" id="KW-0539">Nucleus</keyword>
<dbReference type="GO" id="GO:0005643">
    <property type="term" value="C:nuclear pore"/>
    <property type="evidence" value="ECO:0007669"/>
    <property type="project" value="UniProtKB-UniRule"/>
</dbReference>
<comment type="subcellular location">
    <subcellularLocation>
        <location evidence="1">Nucleus</location>
        <location evidence="1">Nucleoplasm</location>
    </subcellularLocation>
    <subcellularLocation>
        <location evidence="1">Cytoplasm</location>
    </subcellularLocation>
</comment>
<dbReference type="GO" id="GO:0070390">
    <property type="term" value="C:transcription export complex 2"/>
    <property type="evidence" value="ECO:0007669"/>
    <property type="project" value="UniProtKB-UniRule"/>
</dbReference>
<reference evidence="3" key="1">
    <citation type="submission" date="2025-08" db="UniProtKB">
        <authorList>
            <consortium name="RefSeq"/>
        </authorList>
    </citation>
    <scope>IDENTIFICATION</scope>
    <source>
        <strain evidence="3">15085-1641.00</strain>
        <tissue evidence="3">Whole body</tissue>
    </source>
</reference>
<dbReference type="GO" id="GO:0006325">
    <property type="term" value="P:chromatin organization"/>
    <property type="evidence" value="ECO:0007669"/>
    <property type="project" value="UniProtKB-KW"/>
</dbReference>
<keyword evidence="1" id="KW-0804">Transcription</keyword>
<dbReference type="GO" id="GO:0000124">
    <property type="term" value="C:SAGA complex"/>
    <property type="evidence" value="ECO:0007669"/>
    <property type="project" value="UniProtKB-UniRule"/>
</dbReference>
<protein>
    <recommendedName>
        <fullName evidence="1">Enhancer of yellow 2 transcription factor</fullName>
    </recommendedName>
</protein>
<dbReference type="Gene3D" id="1.10.246.140">
    <property type="match status" value="1"/>
</dbReference>
<dbReference type="AlphaFoldDB" id="A0A6J1MCS0"/>
<dbReference type="OrthoDB" id="6221744at2759"/>
<dbReference type="GO" id="GO:0071819">
    <property type="term" value="C:DUBm complex"/>
    <property type="evidence" value="ECO:0007669"/>
    <property type="project" value="UniProtKB-UniRule"/>
</dbReference>
<dbReference type="HAMAP" id="MF_03046">
    <property type="entry name" value="ENY2_Sus1"/>
    <property type="match status" value="1"/>
</dbReference>
<keyword evidence="1" id="KW-0653">Protein transport</keyword>
<keyword evidence="1" id="KW-0811">Translocation</keyword>
<dbReference type="CTD" id="50143"/>
<organism evidence="2 3">
    <name type="scientific">Drosophila hydei</name>
    <name type="common">Fruit fly</name>
    <dbReference type="NCBI Taxonomy" id="7224"/>
    <lineage>
        <taxon>Eukaryota</taxon>
        <taxon>Metazoa</taxon>
        <taxon>Ecdysozoa</taxon>
        <taxon>Arthropoda</taxon>
        <taxon>Hexapoda</taxon>
        <taxon>Insecta</taxon>
        <taxon>Pterygota</taxon>
        <taxon>Neoptera</taxon>
        <taxon>Endopterygota</taxon>
        <taxon>Diptera</taxon>
        <taxon>Brachycera</taxon>
        <taxon>Muscomorpha</taxon>
        <taxon>Ephydroidea</taxon>
        <taxon>Drosophilidae</taxon>
        <taxon>Drosophila</taxon>
    </lineage>
</organism>
<dbReference type="GO" id="GO:0003713">
    <property type="term" value="F:transcription coactivator activity"/>
    <property type="evidence" value="ECO:0007669"/>
    <property type="project" value="UniProtKB-UniRule"/>
</dbReference>
<evidence type="ECO:0000256" key="1">
    <source>
        <dbReference type="HAMAP-Rule" id="MF_03046"/>
    </source>
</evidence>
<dbReference type="PANTHER" id="PTHR12514">
    <property type="entry name" value="ENHANCER OF YELLOW 2 TRANSCRIPTION FACTOR"/>
    <property type="match status" value="1"/>
</dbReference>
<keyword evidence="2" id="KW-1185">Reference proteome</keyword>
<comment type="subunit">
    <text evidence="1">Component of the nuclear pore complex (NPC)-associated AMEX complex (anchoring and mRNA export complex), composed of at least e(y)2 and xmas-2. Component of the SAGA transcription coactivator-HAT complexes, at least composed of Ada2b, e(y)2, Pcaf/Gcn5, Taf10 and Nipped-A/Trrap. Within the SAGA complex, e(y)2, Sgf11, and not/nonstop form an additional subcomplex of SAGA called the DUB module (deubiquitination module). Component of the THO complex, composed of at least e(y)2, HPR1, THO2, THOC5, THOC6 and THOC7. Interacts with e(y)1. Interacts with su(Hw) (via zinc fingers). Interacts with xmas-2; required for localization to the nuclear periphery. Interacts with the nuclear pore complex (NPC).</text>
</comment>
<dbReference type="GO" id="GO:0043035">
    <property type="term" value="F:chromatin insulator sequence binding"/>
    <property type="evidence" value="ECO:0007669"/>
    <property type="project" value="UniProtKB-UniRule"/>
</dbReference>
<dbReference type="Proteomes" id="UP000504633">
    <property type="component" value="Unplaced"/>
</dbReference>
<dbReference type="GO" id="GO:0006368">
    <property type="term" value="P:transcription elongation by RNA polymerase II"/>
    <property type="evidence" value="ECO:0007669"/>
    <property type="project" value="UniProtKB-UniRule"/>
</dbReference>
<comment type="function">
    <text evidence="1">Involved in mRNA export coupled transcription activation by association with both the AMEX and the SAGA complexes. The SAGA complex is a multiprotein complex that activates transcription by remodeling chromatin and mediating histone acetylation and deubiquitination. Within the SAGA complex, participates to a subcomplex that specifically deubiquitinates histone H2B. The SAGA complex is recruited to specific gene promoters by activators, where it is required for transcription. Required for nuclear receptor-mediated transactivation. Involved in transcription elongation by recruiting the THO complex onto nascent mRNA. The AMEX complex functions in docking export-competent ribonucleoprotein particles (mRNPs) to the nuclear entrance of the nuclear pore complex (nuclear basket). AMEX participates in mRNA export and accurate chromatin positioning in the nucleus by tethering genes to the nuclear periphery.</text>
</comment>
<dbReference type="GO" id="GO:0015031">
    <property type="term" value="P:protein transport"/>
    <property type="evidence" value="ECO:0007669"/>
    <property type="project" value="UniProtKB-KW"/>
</dbReference>
<keyword evidence="1" id="KW-0156">Chromatin regulator</keyword>
<dbReference type="Pfam" id="PF10163">
    <property type="entry name" value="EnY2"/>
    <property type="match status" value="1"/>
</dbReference>
<name>A0A6J1MCS0_DROHY</name>
<dbReference type="GO" id="GO:0005654">
    <property type="term" value="C:nucleoplasm"/>
    <property type="evidence" value="ECO:0007669"/>
    <property type="project" value="UniProtKB-SubCell"/>
</dbReference>
<evidence type="ECO:0000313" key="3">
    <source>
        <dbReference type="RefSeq" id="XP_023177032.1"/>
    </source>
</evidence>
<dbReference type="OMA" id="CGWRKDI"/>
<dbReference type="GO" id="GO:0006406">
    <property type="term" value="P:mRNA export from nucleus"/>
    <property type="evidence" value="ECO:0007669"/>
    <property type="project" value="UniProtKB-UniRule"/>
</dbReference>
<accession>A0A6J1MCS0</accession>
<proteinExistence type="inferred from homology"/>